<dbReference type="PROSITE" id="PS52015">
    <property type="entry name" value="TONB_CTD"/>
    <property type="match status" value="1"/>
</dbReference>
<keyword evidence="7" id="KW-0653">Protein transport</keyword>
<accession>A0ABS7PW82</accession>
<keyword evidence="9" id="KW-0472">Membrane</keyword>
<keyword evidence="13" id="KW-1185">Reference proteome</keyword>
<dbReference type="RefSeq" id="WP_222992313.1">
    <property type="nucleotide sequence ID" value="NZ_JAINVV010000011.1"/>
</dbReference>
<sequence length="244" mass="26499">MKLPDPWDIRTPPVRGAAPVARYGDRDVRGVRAKGLALTLLLHGCALAGLLVQLHRHSPPPPQSLLTVNLLPLAAPPDPVRDVKEGPEQVEQPRQRAAPQKPATPPVTPVPAAQPAKPAEPIEAAARPPVPETTAPRSLPAPPAPAVSSNMRDSWEARLLAHLERHRRFPADARARREEGVAHIRFRMNRAGRVLAARILRGSASPSLDRAALETVRRAQPLPAIPEALPEEIELDLPVAFFLR</sequence>
<dbReference type="Proteomes" id="UP000706039">
    <property type="component" value="Unassembled WGS sequence"/>
</dbReference>
<dbReference type="InterPro" id="IPR006260">
    <property type="entry name" value="TonB/TolA_C"/>
</dbReference>
<keyword evidence="5" id="KW-0997">Cell inner membrane</keyword>
<evidence type="ECO:0000256" key="3">
    <source>
        <dbReference type="ARBA" id="ARBA00022448"/>
    </source>
</evidence>
<dbReference type="InterPro" id="IPR051045">
    <property type="entry name" value="TonB-dependent_transducer"/>
</dbReference>
<proteinExistence type="inferred from homology"/>
<comment type="similarity">
    <text evidence="2">Belongs to the TonB family.</text>
</comment>
<evidence type="ECO:0000256" key="5">
    <source>
        <dbReference type="ARBA" id="ARBA00022519"/>
    </source>
</evidence>
<keyword evidence="3" id="KW-0813">Transport</keyword>
<dbReference type="EMBL" id="JAINVV010000011">
    <property type="protein sequence ID" value="MBY8825214.1"/>
    <property type="molecule type" value="Genomic_DNA"/>
</dbReference>
<evidence type="ECO:0000256" key="2">
    <source>
        <dbReference type="ARBA" id="ARBA00006555"/>
    </source>
</evidence>
<dbReference type="SUPFAM" id="SSF74653">
    <property type="entry name" value="TolA/TonB C-terminal domain"/>
    <property type="match status" value="1"/>
</dbReference>
<keyword evidence="8" id="KW-1133">Transmembrane helix</keyword>
<name>A0ABS7PW82_9SPHN</name>
<feature type="compositionally biased region" description="Low complexity" evidence="10">
    <location>
        <begin position="110"/>
        <end position="127"/>
    </location>
</feature>
<dbReference type="PANTHER" id="PTHR33446:SF2">
    <property type="entry name" value="PROTEIN TONB"/>
    <property type="match status" value="1"/>
</dbReference>
<dbReference type="Gene3D" id="3.30.1150.10">
    <property type="match status" value="1"/>
</dbReference>
<dbReference type="InterPro" id="IPR037682">
    <property type="entry name" value="TonB_C"/>
</dbReference>
<evidence type="ECO:0000256" key="7">
    <source>
        <dbReference type="ARBA" id="ARBA00022927"/>
    </source>
</evidence>
<comment type="caution">
    <text evidence="12">The sequence shown here is derived from an EMBL/GenBank/DDBJ whole genome shotgun (WGS) entry which is preliminary data.</text>
</comment>
<reference evidence="12 13" key="1">
    <citation type="submission" date="2021-08" db="EMBL/GenBank/DDBJ databases">
        <authorList>
            <person name="Tuo L."/>
        </authorList>
    </citation>
    <scope>NUCLEOTIDE SEQUENCE [LARGE SCALE GENOMIC DNA]</scope>
    <source>
        <strain evidence="12 13">JCM 31229</strain>
    </source>
</reference>
<evidence type="ECO:0000256" key="8">
    <source>
        <dbReference type="ARBA" id="ARBA00022989"/>
    </source>
</evidence>
<keyword evidence="6" id="KW-0812">Transmembrane</keyword>
<organism evidence="12 13">
    <name type="scientific">Sphingomonas colocasiae</name>
    <dbReference type="NCBI Taxonomy" id="1848973"/>
    <lineage>
        <taxon>Bacteria</taxon>
        <taxon>Pseudomonadati</taxon>
        <taxon>Pseudomonadota</taxon>
        <taxon>Alphaproteobacteria</taxon>
        <taxon>Sphingomonadales</taxon>
        <taxon>Sphingomonadaceae</taxon>
        <taxon>Sphingomonas</taxon>
    </lineage>
</organism>
<evidence type="ECO:0000259" key="11">
    <source>
        <dbReference type="PROSITE" id="PS52015"/>
    </source>
</evidence>
<evidence type="ECO:0000313" key="12">
    <source>
        <dbReference type="EMBL" id="MBY8825214.1"/>
    </source>
</evidence>
<comment type="subcellular location">
    <subcellularLocation>
        <location evidence="1">Cell inner membrane</location>
        <topology evidence="1">Single-pass membrane protein</topology>
        <orientation evidence="1">Periplasmic side</orientation>
    </subcellularLocation>
</comment>
<gene>
    <name evidence="12" type="ORF">K7G82_23125</name>
</gene>
<evidence type="ECO:0000256" key="10">
    <source>
        <dbReference type="SAM" id="MobiDB-lite"/>
    </source>
</evidence>
<feature type="domain" description="TonB C-terminal" evidence="11">
    <location>
        <begin position="154"/>
        <end position="244"/>
    </location>
</feature>
<feature type="region of interest" description="Disordered" evidence="10">
    <location>
        <begin position="77"/>
        <end position="150"/>
    </location>
</feature>
<evidence type="ECO:0000256" key="6">
    <source>
        <dbReference type="ARBA" id="ARBA00022692"/>
    </source>
</evidence>
<evidence type="ECO:0000256" key="4">
    <source>
        <dbReference type="ARBA" id="ARBA00022475"/>
    </source>
</evidence>
<dbReference type="Pfam" id="PF03544">
    <property type="entry name" value="TonB_C"/>
    <property type="match status" value="1"/>
</dbReference>
<evidence type="ECO:0000313" key="13">
    <source>
        <dbReference type="Proteomes" id="UP000706039"/>
    </source>
</evidence>
<evidence type="ECO:0000256" key="1">
    <source>
        <dbReference type="ARBA" id="ARBA00004383"/>
    </source>
</evidence>
<keyword evidence="4" id="KW-1003">Cell membrane</keyword>
<dbReference type="PANTHER" id="PTHR33446">
    <property type="entry name" value="PROTEIN TONB-RELATED"/>
    <property type="match status" value="1"/>
</dbReference>
<feature type="compositionally biased region" description="Basic and acidic residues" evidence="10">
    <location>
        <begin position="79"/>
        <end position="94"/>
    </location>
</feature>
<protein>
    <submittedName>
        <fullName evidence="12">Energy transducer TonB</fullName>
    </submittedName>
</protein>
<evidence type="ECO:0000256" key="9">
    <source>
        <dbReference type="ARBA" id="ARBA00023136"/>
    </source>
</evidence>
<dbReference type="NCBIfam" id="TIGR01352">
    <property type="entry name" value="tonB_Cterm"/>
    <property type="match status" value="1"/>
</dbReference>